<dbReference type="AlphaFoldDB" id="A0AAQ3WTD4"/>
<evidence type="ECO:0000259" key="11">
    <source>
        <dbReference type="PROSITE" id="PS50089"/>
    </source>
</evidence>
<keyword evidence="13" id="KW-1185">Reference proteome</keyword>
<dbReference type="InterPro" id="IPR001841">
    <property type="entry name" value="Znf_RING"/>
</dbReference>
<evidence type="ECO:0000256" key="7">
    <source>
        <dbReference type="ARBA" id="ARBA00023136"/>
    </source>
</evidence>
<dbReference type="SMART" id="SM00184">
    <property type="entry name" value="RING"/>
    <property type="match status" value="2"/>
</dbReference>
<keyword evidence="5" id="KW-0862">Zinc</keyword>
<sequence length="280" mass="29165">MAGVTVSVLLLVAGVVAMLVLHILIVVWALRRGVELRAAAEGQGDEERAAAPPGLSTEELGALPCHERKAGGDGGGGECAVCLEAMRAGERCRVLPRCDHGFHAQCVDPWLRRSRVCPVCRADVLGHAKAAAGTVAGASSDAVAGTGRDREARADRPRSQLFAAGIWGFRTQPARVISEHAEEGGAGLSSEEVSELPCHDCKEGGAAGGGDCAVCLEAFRPGERCRVLPGCGHGFHAECVDSWLRKSRRCPICRAEVVAGHGKNTGAVSAPVALEIVTER</sequence>
<evidence type="ECO:0000256" key="9">
    <source>
        <dbReference type="SAM" id="MobiDB-lite"/>
    </source>
</evidence>
<keyword evidence="7 10" id="KW-0472">Membrane</keyword>
<feature type="compositionally biased region" description="Low complexity" evidence="9">
    <location>
        <begin position="136"/>
        <end position="146"/>
    </location>
</feature>
<dbReference type="CDD" id="cd16454">
    <property type="entry name" value="RING-H2_PA-TM-RING"/>
    <property type="match status" value="1"/>
</dbReference>
<organism evidence="12 13">
    <name type="scientific">Paspalum notatum var. saurae</name>
    <dbReference type="NCBI Taxonomy" id="547442"/>
    <lineage>
        <taxon>Eukaryota</taxon>
        <taxon>Viridiplantae</taxon>
        <taxon>Streptophyta</taxon>
        <taxon>Embryophyta</taxon>
        <taxon>Tracheophyta</taxon>
        <taxon>Spermatophyta</taxon>
        <taxon>Magnoliopsida</taxon>
        <taxon>Liliopsida</taxon>
        <taxon>Poales</taxon>
        <taxon>Poaceae</taxon>
        <taxon>PACMAD clade</taxon>
        <taxon>Panicoideae</taxon>
        <taxon>Andropogonodae</taxon>
        <taxon>Paspaleae</taxon>
        <taxon>Paspalinae</taxon>
        <taxon>Paspalum</taxon>
    </lineage>
</organism>
<evidence type="ECO:0000256" key="1">
    <source>
        <dbReference type="ARBA" id="ARBA00004370"/>
    </source>
</evidence>
<evidence type="ECO:0000256" key="4">
    <source>
        <dbReference type="ARBA" id="ARBA00022771"/>
    </source>
</evidence>
<dbReference type="Pfam" id="PF13639">
    <property type="entry name" value="zf-RING_2"/>
    <property type="match status" value="2"/>
</dbReference>
<evidence type="ECO:0000256" key="2">
    <source>
        <dbReference type="ARBA" id="ARBA00022692"/>
    </source>
</evidence>
<comment type="subcellular location">
    <subcellularLocation>
        <location evidence="1">Membrane</location>
    </subcellularLocation>
</comment>
<dbReference type="Proteomes" id="UP001341281">
    <property type="component" value="Chromosome 05"/>
</dbReference>
<reference evidence="12 13" key="1">
    <citation type="submission" date="2024-02" db="EMBL/GenBank/DDBJ databases">
        <title>High-quality chromosome-scale genome assembly of Pensacola bahiagrass (Paspalum notatum Flugge var. saurae).</title>
        <authorList>
            <person name="Vega J.M."/>
            <person name="Podio M."/>
            <person name="Orjuela J."/>
            <person name="Siena L.A."/>
            <person name="Pessino S.C."/>
            <person name="Combes M.C."/>
            <person name="Mariac C."/>
            <person name="Albertini E."/>
            <person name="Pupilli F."/>
            <person name="Ortiz J.P.A."/>
            <person name="Leblanc O."/>
        </authorList>
    </citation>
    <scope>NUCLEOTIDE SEQUENCE [LARGE SCALE GENOMIC DNA]</scope>
    <source>
        <strain evidence="12">R1</strain>
        <tissue evidence="12">Leaf</tissue>
    </source>
</reference>
<evidence type="ECO:0000256" key="5">
    <source>
        <dbReference type="ARBA" id="ARBA00022833"/>
    </source>
</evidence>
<keyword evidence="4 8" id="KW-0863">Zinc-finger</keyword>
<evidence type="ECO:0000256" key="3">
    <source>
        <dbReference type="ARBA" id="ARBA00022723"/>
    </source>
</evidence>
<evidence type="ECO:0000313" key="12">
    <source>
        <dbReference type="EMBL" id="WVZ73843.1"/>
    </source>
</evidence>
<keyword evidence="2 10" id="KW-0812">Transmembrane</keyword>
<feature type="compositionally biased region" description="Basic and acidic residues" evidence="9">
    <location>
        <begin position="147"/>
        <end position="156"/>
    </location>
</feature>
<proteinExistence type="predicted"/>
<evidence type="ECO:0000256" key="10">
    <source>
        <dbReference type="SAM" id="Phobius"/>
    </source>
</evidence>
<dbReference type="GO" id="GO:0016020">
    <property type="term" value="C:membrane"/>
    <property type="evidence" value="ECO:0007669"/>
    <property type="project" value="UniProtKB-SubCell"/>
</dbReference>
<dbReference type="EMBL" id="CP144749">
    <property type="protein sequence ID" value="WVZ73843.1"/>
    <property type="molecule type" value="Genomic_DNA"/>
</dbReference>
<dbReference type="InterPro" id="IPR013083">
    <property type="entry name" value="Znf_RING/FYVE/PHD"/>
</dbReference>
<dbReference type="PANTHER" id="PTHR46539">
    <property type="entry name" value="E3 UBIQUITIN-PROTEIN LIGASE ATL42"/>
    <property type="match status" value="1"/>
</dbReference>
<gene>
    <name evidence="12" type="ORF">U9M48_022101</name>
</gene>
<protein>
    <recommendedName>
        <fullName evidence="11">RING-type domain-containing protein</fullName>
    </recommendedName>
</protein>
<dbReference type="PROSITE" id="PS50089">
    <property type="entry name" value="ZF_RING_2"/>
    <property type="match status" value="2"/>
</dbReference>
<name>A0AAQ3WTD4_PASNO</name>
<evidence type="ECO:0000256" key="8">
    <source>
        <dbReference type="PROSITE-ProRule" id="PRU00175"/>
    </source>
</evidence>
<evidence type="ECO:0000256" key="6">
    <source>
        <dbReference type="ARBA" id="ARBA00022989"/>
    </source>
</evidence>
<dbReference type="PANTHER" id="PTHR46539:SF25">
    <property type="entry name" value="(WILD MALAYSIAN BANANA) HYPOTHETICAL PROTEIN"/>
    <property type="match status" value="1"/>
</dbReference>
<dbReference type="GO" id="GO:0008270">
    <property type="term" value="F:zinc ion binding"/>
    <property type="evidence" value="ECO:0007669"/>
    <property type="project" value="UniProtKB-KW"/>
</dbReference>
<feature type="domain" description="RING-type" evidence="11">
    <location>
        <begin position="212"/>
        <end position="254"/>
    </location>
</feature>
<feature type="region of interest" description="Disordered" evidence="9">
    <location>
        <begin position="136"/>
        <end position="156"/>
    </location>
</feature>
<dbReference type="Gene3D" id="3.30.40.10">
    <property type="entry name" value="Zinc/RING finger domain, C3HC4 (zinc finger)"/>
    <property type="match status" value="2"/>
</dbReference>
<feature type="transmembrane region" description="Helical" evidence="10">
    <location>
        <begin position="6"/>
        <end position="30"/>
    </location>
</feature>
<accession>A0AAQ3WTD4</accession>
<keyword evidence="6 10" id="KW-1133">Transmembrane helix</keyword>
<evidence type="ECO:0000313" key="13">
    <source>
        <dbReference type="Proteomes" id="UP001341281"/>
    </source>
</evidence>
<dbReference type="SUPFAM" id="SSF57850">
    <property type="entry name" value="RING/U-box"/>
    <property type="match status" value="2"/>
</dbReference>
<keyword evidence="3" id="KW-0479">Metal-binding</keyword>
<feature type="domain" description="RING-type" evidence="11">
    <location>
        <begin position="79"/>
        <end position="121"/>
    </location>
</feature>